<dbReference type="AGR" id="WB:WBGene00016885"/>
<evidence type="ECO:0000313" key="3">
    <source>
        <dbReference type="Proteomes" id="UP000001940"/>
    </source>
</evidence>
<evidence type="ECO:0000313" key="2">
    <source>
        <dbReference type="EMBL" id="CCD64691.3"/>
    </source>
</evidence>
<feature type="domain" description="Sdz-33 F-box" evidence="1">
    <location>
        <begin position="188"/>
        <end position="252"/>
    </location>
</feature>
<dbReference type="KEGG" id="cel:CELE_C52E2.6"/>
<evidence type="ECO:0000259" key="1">
    <source>
        <dbReference type="Pfam" id="PF07735"/>
    </source>
</evidence>
<dbReference type="UCSC" id="C52E2.6">
    <property type="organism name" value="c. elegans"/>
</dbReference>
<sequence>MSFSLISPNSVSTLNIQPPTSFSVSSPPFPILRLPPKALRATLQNFEFSDLMNFCLISPTSGKLLNIESGNVRVVLDHLMAIIVWSANGCCRFLFSPPSDDIEEHFTNWTLLNESFSMRRCVENLLVALDLQEIDQLFVMDEFAICDELKGIKLWRIVMGENNPKMFDLYYRDAMSINIADRALLGEQFRAMCSENLNRLELTEGCAIGLDDLLSCNANELKIEHPFTLSDLNLFIKHFINGSNPRLEEAHIALAGDNKEDYKEVLLKGIKYQTSHSLTFYEDGFSIDSFEFLRNDGIEVSASVDARSQNFYLVANLDNSPLCDDCCCACSRKL</sequence>
<dbReference type="PhylomeDB" id="Q95Y48"/>
<dbReference type="InterPro" id="IPR012885">
    <property type="entry name" value="F-box_Sdz-33"/>
</dbReference>
<accession>Q95Y48</accession>
<dbReference type="AlphaFoldDB" id="Q95Y48"/>
<dbReference type="IntAct" id="Q95Y48">
    <property type="interactions" value="1"/>
</dbReference>
<dbReference type="InterPro" id="IPR053222">
    <property type="entry name" value="Zygotic_Embryogenesis-Asso"/>
</dbReference>
<dbReference type="CTD" id="183726"/>
<dbReference type="OMA" id="INIADRA"/>
<gene>
    <name evidence="2 4" type="primary">fbxb-97</name>
    <name evidence="4" type="ORF">C52E2.6</name>
    <name evidence="2" type="ORF">CELE_C52E2.6</name>
</gene>
<dbReference type="RefSeq" id="NP_494093.5">
    <property type="nucleotide sequence ID" value="NM_061692.5"/>
</dbReference>
<reference evidence="2 3" key="1">
    <citation type="journal article" date="1998" name="Science">
        <title>Genome sequence of the nematode C. elegans: a platform for investigating biology.</title>
        <authorList>
            <consortium name="The C. elegans sequencing consortium"/>
            <person name="Sulson J.E."/>
            <person name="Waterston R."/>
        </authorList>
    </citation>
    <scope>NUCLEOTIDE SEQUENCE [LARGE SCALE GENOMIC DNA]</scope>
    <source>
        <strain evidence="2 3">Bristol N2</strain>
    </source>
</reference>
<dbReference type="PANTHER" id="PTHR22899">
    <property type="entry name" value="CYCLIN-RELATED F-BOX FAMILY"/>
    <property type="match status" value="1"/>
</dbReference>
<organism evidence="2 3">
    <name type="scientific">Caenorhabditis elegans</name>
    <dbReference type="NCBI Taxonomy" id="6239"/>
    <lineage>
        <taxon>Eukaryota</taxon>
        <taxon>Metazoa</taxon>
        <taxon>Ecdysozoa</taxon>
        <taxon>Nematoda</taxon>
        <taxon>Chromadorea</taxon>
        <taxon>Rhabditida</taxon>
        <taxon>Rhabditina</taxon>
        <taxon>Rhabditomorpha</taxon>
        <taxon>Rhabditoidea</taxon>
        <taxon>Rhabditidae</taxon>
        <taxon>Peloderinae</taxon>
        <taxon>Caenorhabditis</taxon>
    </lineage>
</organism>
<dbReference type="EMBL" id="BX284602">
    <property type="protein sequence ID" value="CCD64691.3"/>
    <property type="molecule type" value="Genomic_DNA"/>
</dbReference>
<dbReference type="HOGENOM" id="CLU_028840_1_3_1"/>
<dbReference type="InParanoid" id="Q95Y48"/>
<evidence type="ECO:0000313" key="4">
    <source>
        <dbReference type="WormBase" id="C52E2.6"/>
    </source>
</evidence>
<dbReference type="GeneID" id="183726"/>
<dbReference type="FunCoup" id="Q95Y48">
    <property type="interactions" value="98"/>
</dbReference>
<proteinExistence type="predicted"/>
<dbReference type="Bgee" id="WBGene00016885">
    <property type="expression patterns" value="Expressed in embryo and 2 other cell types or tissues"/>
</dbReference>
<dbReference type="STRING" id="6239.C52E2.6.1"/>
<protein>
    <submittedName>
        <fullName evidence="2">F-box associated domain-containing protein</fullName>
    </submittedName>
</protein>
<dbReference type="Pfam" id="PF07735">
    <property type="entry name" value="FBA_2"/>
    <property type="match status" value="1"/>
</dbReference>
<keyword evidence="3" id="KW-1185">Reference proteome</keyword>
<dbReference type="PaxDb" id="6239-C52E2.6"/>
<name>Q95Y48_CAEEL</name>
<dbReference type="Proteomes" id="UP000001940">
    <property type="component" value="Chromosome II"/>
</dbReference>
<dbReference type="OrthoDB" id="5910378at2759"/>
<dbReference type="WormBase" id="C52E2.6">
    <property type="protein sequence ID" value="CE47914"/>
    <property type="gene ID" value="WBGene00016885"/>
    <property type="gene designation" value="fbxb-97"/>
</dbReference>
<dbReference type="PANTHER" id="PTHR22899:SF0">
    <property type="entry name" value="F-BOX ASSOCIATED DOMAIN-CONTAINING PROTEIN-RELATED"/>
    <property type="match status" value="1"/>
</dbReference>